<evidence type="ECO:0000313" key="9">
    <source>
        <dbReference type="Proteomes" id="UP000192569"/>
    </source>
</evidence>
<evidence type="ECO:0000256" key="3">
    <source>
        <dbReference type="ARBA" id="ARBA00022475"/>
    </source>
</evidence>
<comment type="subcellular location">
    <subcellularLocation>
        <location evidence="1">Cell membrane</location>
        <topology evidence="1">Multi-pass membrane protein</topology>
    </subcellularLocation>
</comment>
<evidence type="ECO:0000313" key="8">
    <source>
        <dbReference type="EMBL" id="SMB99317.1"/>
    </source>
</evidence>
<feature type="transmembrane region" description="Helical" evidence="7">
    <location>
        <begin position="184"/>
        <end position="208"/>
    </location>
</feature>
<evidence type="ECO:0000256" key="6">
    <source>
        <dbReference type="ARBA" id="ARBA00023136"/>
    </source>
</evidence>
<evidence type="ECO:0000256" key="7">
    <source>
        <dbReference type="SAM" id="Phobius"/>
    </source>
</evidence>
<proteinExistence type="inferred from homology"/>
<keyword evidence="4 7" id="KW-0812">Transmembrane</keyword>
<dbReference type="InterPro" id="IPR052049">
    <property type="entry name" value="Electron_transfer_protein"/>
</dbReference>
<sequence length="388" mass="42857">MKKVTWVTLIVALILGGIGVYQRLSLGHGVAAYSSSIPWGLWVSVYIFFIGLSAGAFLFSTLVYVFQIKEIEPLGRLSLLTALATLIAALITIWLDLGHMERFWRVFVSPNFRSAMAWMVWLYTAYFLLLLLELWGALRTDGVGNTLMLKILGVIGIPLAIAFHGGVGTLFAVVEAKPYWNTPLFPLLFLVSALSSGSAFLTLVTCLLWPDKSSEEFKAAIKFLSKAVVGLLALDLLFELAEVMVGTYSTSPEHFLPYKFILAGQNWWIFWVVHLLFGALIPIVLLTLPKASVNSITWATFLISLGFLAVRYNIVIPGLIVPPLPGLPSAYMEARLQYSYTPTLNEWLVTLFTLALASAILLLGQQYLPITRPLISSRKESTPGSFSS</sequence>
<dbReference type="PANTHER" id="PTHR34856">
    <property type="entry name" value="PROTEIN NRFD"/>
    <property type="match status" value="1"/>
</dbReference>
<feature type="transmembrane region" description="Helical" evidence="7">
    <location>
        <begin position="300"/>
        <end position="324"/>
    </location>
</feature>
<feature type="transmembrane region" description="Helical" evidence="7">
    <location>
        <begin position="77"/>
        <end position="95"/>
    </location>
</feature>
<dbReference type="RefSeq" id="WP_084666537.1">
    <property type="nucleotide sequence ID" value="NZ_LT838272.1"/>
</dbReference>
<evidence type="ECO:0000256" key="4">
    <source>
        <dbReference type="ARBA" id="ARBA00022692"/>
    </source>
</evidence>
<feature type="transmembrane region" description="Helical" evidence="7">
    <location>
        <begin position="268"/>
        <end position="288"/>
    </location>
</feature>
<keyword evidence="3" id="KW-1003">Cell membrane</keyword>
<keyword evidence="9" id="KW-1185">Reference proteome</keyword>
<evidence type="ECO:0000256" key="1">
    <source>
        <dbReference type="ARBA" id="ARBA00004651"/>
    </source>
</evidence>
<feature type="transmembrane region" description="Helical" evidence="7">
    <location>
        <begin position="43"/>
        <end position="65"/>
    </location>
</feature>
<organism evidence="8 9">
    <name type="scientific">Thermanaeromonas toyohensis ToBE</name>
    <dbReference type="NCBI Taxonomy" id="698762"/>
    <lineage>
        <taxon>Bacteria</taxon>
        <taxon>Bacillati</taxon>
        <taxon>Bacillota</taxon>
        <taxon>Clostridia</taxon>
        <taxon>Neomoorellales</taxon>
        <taxon>Neomoorellaceae</taxon>
        <taxon>Thermanaeromonas</taxon>
    </lineage>
</organism>
<protein>
    <submittedName>
        <fullName evidence="8">Prokaryotic molybdopterin-containing oxidoreductase family, membrane subunit</fullName>
    </submittedName>
</protein>
<dbReference type="InterPro" id="IPR005614">
    <property type="entry name" value="NrfD-like"/>
</dbReference>
<dbReference type="AlphaFoldDB" id="A0A1W1W119"/>
<dbReference type="EMBL" id="LT838272">
    <property type="protein sequence ID" value="SMB99317.1"/>
    <property type="molecule type" value="Genomic_DNA"/>
</dbReference>
<feature type="transmembrane region" description="Helical" evidence="7">
    <location>
        <begin position="228"/>
        <end position="248"/>
    </location>
</feature>
<dbReference type="STRING" id="698762.SAMN00808754_2848"/>
<dbReference type="OrthoDB" id="9768158at2"/>
<dbReference type="Proteomes" id="UP000192569">
    <property type="component" value="Chromosome I"/>
</dbReference>
<reference evidence="8 9" key="1">
    <citation type="submission" date="2017-04" db="EMBL/GenBank/DDBJ databases">
        <authorList>
            <person name="Afonso C.L."/>
            <person name="Miller P.J."/>
            <person name="Scott M.A."/>
            <person name="Spackman E."/>
            <person name="Goraichik I."/>
            <person name="Dimitrov K.M."/>
            <person name="Suarez D.L."/>
            <person name="Swayne D.E."/>
        </authorList>
    </citation>
    <scope>NUCLEOTIDE SEQUENCE [LARGE SCALE GENOMIC DNA]</scope>
    <source>
        <strain evidence="8 9">ToBE</strain>
    </source>
</reference>
<comment type="similarity">
    <text evidence="2">Belongs to the NrfD family.</text>
</comment>
<evidence type="ECO:0000256" key="2">
    <source>
        <dbReference type="ARBA" id="ARBA00008929"/>
    </source>
</evidence>
<dbReference type="GO" id="GO:0005886">
    <property type="term" value="C:plasma membrane"/>
    <property type="evidence" value="ECO:0007669"/>
    <property type="project" value="UniProtKB-SubCell"/>
</dbReference>
<dbReference type="Pfam" id="PF03916">
    <property type="entry name" value="NrfD"/>
    <property type="match status" value="1"/>
</dbReference>
<feature type="transmembrane region" description="Helical" evidence="7">
    <location>
        <begin position="147"/>
        <end position="172"/>
    </location>
</feature>
<keyword evidence="5 7" id="KW-1133">Transmembrane helix</keyword>
<accession>A0A1W1W119</accession>
<dbReference type="PANTHER" id="PTHR34856:SF2">
    <property type="entry name" value="PROTEIN NRFD"/>
    <property type="match status" value="1"/>
</dbReference>
<keyword evidence="6 7" id="KW-0472">Membrane</keyword>
<evidence type="ECO:0000256" key="5">
    <source>
        <dbReference type="ARBA" id="ARBA00022989"/>
    </source>
</evidence>
<name>A0A1W1W119_9FIRM</name>
<feature type="transmembrane region" description="Helical" evidence="7">
    <location>
        <begin position="115"/>
        <end position="135"/>
    </location>
</feature>
<dbReference type="Gene3D" id="1.20.1630.10">
    <property type="entry name" value="Formate dehydrogenase/DMSO reductase domain"/>
    <property type="match status" value="1"/>
</dbReference>
<feature type="transmembrane region" description="Helical" evidence="7">
    <location>
        <begin position="344"/>
        <end position="364"/>
    </location>
</feature>
<gene>
    <name evidence="8" type="ORF">SAMN00808754_2848</name>
</gene>